<comment type="caution">
    <text evidence="1">The sequence shown here is derived from an EMBL/GenBank/DDBJ whole genome shotgun (WGS) entry which is preliminary data.</text>
</comment>
<dbReference type="EMBL" id="BAAAQK010000016">
    <property type="protein sequence ID" value="GAA1858142.1"/>
    <property type="molecule type" value="Genomic_DNA"/>
</dbReference>
<reference evidence="1 2" key="1">
    <citation type="journal article" date="2019" name="Int. J. Syst. Evol. Microbiol.">
        <title>The Global Catalogue of Microorganisms (GCM) 10K type strain sequencing project: providing services to taxonomists for standard genome sequencing and annotation.</title>
        <authorList>
            <consortium name="The Broad Institute Genomics Platform"/>
            <consortium name="The Broad Institute Genome Sequencing Center for Infectious Disease"/>
            <person name="Wu L."/>
            <person name="Ma J."/>
        </authorList>
    </citation>
    <scope>NUCLEOTIDE SEQUENCE [LARGE SCALE GENOMIC DNA]</scope>
    <source>
        <strain evidence="1 2">JCM 16009</strain>
    </source>
</reference>
<evidence type="ECO:0000313" key="1">
    <source>
        <dbReference type="EMBL" id="GAA1858142.1"/>
    </source>
</evidence>
<gene>
    <name evidence="1" type="ORF">GCM10009836_42900</name>
</gene>
<accession>A0ABN2N8W3</accession>
<evidence type="ECO:0000313" key="2">
    <source>
        <dbReference type="Proteomes" id="UP001500449"/>
    </source>
</evidence>
<dbReference type="Proteomes" id="UP001500449">
    <property type="component" value="Unassembled WGS sequence"/>
</dbReference>
<sequence length="58" mass="6340">MRARPDGAALGNRDGAEECGQLASQSWFNLQLWLAQTPASDIRDVVSVVRGLARDRDV</sequence>
<organism evidence="1 2">
    <name type="scientific">Pseudonocardia ailaonensis</name>
    <dbReference type="NCBI Taxonomy" id="367279"/>
    <lineage>
        <taxon>Bacteria</taxon>
        <taxon>Bacillati</taxon>
        <taxon>Actinomycetota</taxon>
        <taxon>Actinomycetes</taxon>
        <taxon>Pseudonocardiales</taxon>
        <taxon>Pseudonocardiaceae</taxon>
        <taxon>Pseudonocardia</taxon>
    </lineage>
</organism>
<proteinExistence type="predicted"/>
<protein>
    <submittedName>
        <fullName evidence="1">Uncharacterized protein</fullName>
    </submittedName>
</protein>
<keyword evidence="2" id="KW-1185">Reference proteome</keyword>
<name>A0ABN2N8W3_9PSEU</name>